<dbReference type="RefSeq" id="WP_153343582.1">
    <property type="nucleotide sequence ID" value="NZ_WEGI01000007.1"/>
</dbReference>
<reference evidence="3 4" key="1">
    <citation type="submission" date="2019-10" db="EMBL/GenBank/DDBJ databases">
        <title>Nocardia macrotermitis sp. nov. and Nocardia aurantia sp. nov., isolated from the gut of fungus growing-termite Macrotermes natalensis.</title>
        <authorList>
            <person name="Benndorf R."/>
            <person name="Schwitalla J."/>
            <person name="Martin K."/>
            <person name="De Beer W."/>
            <person name="Kaster A.-K."/>
            <person name="Vollmers J."/>
            <person name="Poulsen M."/>
            <person name="Beemelmanns C."/>
        </authorList>
    </citation>
    <scope>NUCLEOTIDE SEQUENCE [LARGE SCALE GENOMIC DNA]</scope>
    <source>
        <strain evidence="3 4">RB56</strain>
    </source>
</reference>
<dbReference type="Proteomes" id="UP000431401">
    <property type="component" value="Unassembled WGS sequence"/>
</dbReference>
<dbReference type="PRINTS" id="PR00069">
    <property type="entry name" value="ALDKETRDTASE"/>
</dbReference>
<evidence type="ECO:0000256" key="1">
    <source>
        <dbReference type="ARBA" id="ARBA00023002"/>
    </source>
</evidence>
<dbReference type="SUPFAM" id="SSF51430">
    <property type="entry name" value="NAD(P)-linked oxidoreductase"/>
    <property type="match status" value="1"/>
</dbReference>
<proteinExistence type="predicted"/>
<feature type="domain" description="NADP-dependent oxidoreductase" evidence="2">
    <location>
        <begin position="15"/>
        <end position="287"/>
    </location>
</feature>
<sequence>MTTTFLLGGDLPVHRIGYGAMRLTDSPDMRRGAAAPVWRPPTDRADAVAVLRRAIELGVNLIDTADSYALGANEELVADALHPYRDDLVIATKIGNTRPGPDEWVPLGHPAYLRQQAELSLRRLRVDHLDLLYLHRVDPAVPFADQIGALHRLRAEGKVRHIGLSEVSVAELAAAQAITPIAAVQNRYNLIDREHEPVLEYAAAHGIAFVPYFPIAMGAHAGPDSPVATVAAELGATPGQVALAWLLRRSEVVVPIPGTVSPAHLAENVGALDLALSDDRFARLSALGDRANAA</sequence>
<dbReference type="AlphaFoldDB" id="A0A7K0DR60"/>
<keyword evidence="1 3" id="KW-0560">Oxidoreductase</keyword>
<evidence type="ECO:0000313" key="3">
    <source>
        <dbReference type="EMBL" id="MQY28017.1"/>
    </source>
</evidence>
<dbReference type="InterPro" id="IPR020471">
    <property type="entry name" value="AKR"/>
</dbReference>
<dbReference type="InterPro" id="IPR036812">
    <property type="entry name" value="NAD(P)_OxRdtase_dom_sf"/>
</dbReference>
<dbReference type="InterPro" id="IPR050791">
    <property type="entry name" value="Aldo-Keto_reductase"/>
</dbReference>
<dbReference type="InterPro" id="IPR023210">
    <property type="entry name" value="NADP_OxRdtase_dom"/>
</dbReference>
<organism evidence="3 4">
    <name type="scientific">Nocardia aurantia</name>
    <dbReference type="NCBI Taxonomy" id="2585199"/>
    <lineage>
        <taxon>Bacteria</taxon>
        <taxon>Bacillati</taxon>
        <taxon>Actinomycetota</taxon>
        <taxon>Actinomycetes</taxon>
        <taxon>Mycobacteriales</taxon>
        <taxon>Nocardiaceae</taxon>
        <taxon>Nocardia</taxon>
    </lineage>
</organism>
<dbReference type="EMBL" id="WEGI01000007">
    <property type="protein sequence ID" value="MQY28017.1"/>
    <property type="molecule type" value="Genomic_DNA"/>
</dbReference>
<dbReference type="Pfam" id="PF00248">
    <property type="entry name" value="Aldo_ket_red"/>
    <property type="match status" value="1"/>
</dbReference>
<dbReference type="GO" id="GO:0005737">
    <property type="term" value="C:cytoplasm"/>
    <property type="evidence" value="ECO:0007669"/>
    <property type="project" value="TreeGrafter"/>
</dbReference>
<dbReference type="PANTHER" id="PTHR43625:SF40">
    <property type="entry name" value="ALDO-KETO REDUCTASE YAKC [NADP(+)]"/>
    <property type="match status" value="1"/>
</dbReference>
<dbReference type="EC" id="1.1.1.65" evidence="3"/>
<name>A0A7K0DR60_9NOCA</name>
<gene>
    <name evidence="3" type="primary">pdxI_2</name>
    <name evidence="3" type="ORF">NRB56_36000</name>
</gene>
<dbReference type="PANTHER" id="PTHR43625">
    <property type="entry name" value="AFLATOXIN B1 ALDEHYDE REDUCTASE"/>
    <property type="match status" value="1"/>
</dbReference>
<comment type="caution">
    <text evidence="3">The sequence shown here is derived from an EMBL/GenBank/DDBJ whole genome shotgun (WGS) entry which is preliminary data.</text>
</comment>
<dbReference type="Gene3D" id="3.20.20.100">
    <property type="entry name" value="NADP-dependent oxidoreductase domain"/>
    <property type="match status" value="1"/>
</dbReference>
<dbReference type="GO" id="GO:0050236">
    <property type="term" value="F:pyridoxine 4-dehydrogenase (NADP+) activity"/>
    <property type="evidence" value="ECO:0007669"/>
    <property type="project" value="UniProtKB-EC"/>
</dbReference>
<dbReference type="OrthoDB" id="9768793at2"/>
<evidence type="ECO:0000259" key="2">
    <source>
        <dbReference type="Pfam" id="PF00248"/>
    </source>
</evidence>
<accession>A0A7K0DR60</accession>
<evidence type="ECO:0000313" key="4">
    <source>
        <dbReference type="Proteomes" id="UP000431401"/>
    </source>
</evidence>
<dbReference type="CDD" id="cd19088">
    <property type="entry name" value="AKR_AKR13B1"/>
    <property type="match status" value="1"/>
</dbReference>
<keyword evidence="4" id="KW-1185">Reference proteome</keyword>
<protein>
    <submittedName>
        <fullName evidence="3">Pyridoxine 4-dehydrogenase</fullName>
        <ecNumber evidence="3">1.1.1.65</ecNumber>
    </submittedName>
</protein>